<keyword evidence="4" id="KW-0677">Repeat</keyword>
<dbReference type="PANTHER" id="PTHR10887">
    <property type="entry name" value="DNA2/NAM7 HELICASE FAMILY"/>
    <property type="match status" value="1"/>
</dbReference>
<evidence type="ECO:0000256" key="8">
    <source>
        <dbReference type="SAM" id="Coils"/>
    </source>
</evidence>
<dbReference type="GO" id="GO:0005737">
    <property type="term" value="C:cytoplasm"/>
    <property type="evidence" value="ECO:0007669"/>
    <property type="project" value="UniProtKB-SubCell"/>
</dbReference>
<keyword evidence="3" id="KW-0479">Metal-binding</keyword>
<evidence type="ECO:0000256" key="5">
    <source>
        <dbReference type="ARBA" id="ARBA00022771"/>
    </source>
</evidence>
<dbReference type="Gene3D" id="3.40.50.300">
    <property type="entry name" value="P-loop containing nucleotide triphosphate hydrolases"/>
    <property type="match status" value="3"/>
</dbReference>
<evidence type="ECO:0000256" key="7">
    <source>
        <dbReference type="ARBA" id="ARBA00022859"/>
    </source>
</evidence>
<accession>A0A6P7GQM5</accession>
<dbReference type="GO" id="GO:0031380">
    <property type="term" value="C:nuclear RNA-directed RNA polymerase complex"/>
    <property type="evidence" value="ECO:0007669"/>
    <property type="project" value="TreeGrafter"/>
</dbReference>
<dbReference type="InParanoid" id="A0A6P7GQM5"/>
<keyword evidence="7" id="KW-0391">Immunity</keyword>
<comment type="subcellular location">
    <subcellularLocation>
        <location evidence="1">Cytoplasm</location>
    </subcellularLocation>
</comment>
<protein>
    <submittedName>
        <fullName evidence="10">NFX1-type zinc finger-containing protein 1-like</fullName>
    </submittedName>
</protein>
<dbReference type="FunFam" id="3.40.50.300:FF:000742">
    <property type="entry name" value="NFX1-type zinc finger-containing protein 1"/>
    <property type="match status" value="1"/>
</dbReference>
<dbReference type="PROSITE" id="PS51981">
    <property type="entry name" value="ZF_RZ"/>
    <property type="match status" value="1"/>
</dbReference>
<dbReference type="InterPro" id="IPR027417">
    <property type="entry name" value="P-loop_NTPase"/>
</dbReference>
<dbReference type="InterPro" id="IPR000967">
    <property type="entry name" value="Znf_NFX1"/>
</dbReference>
<keyword evidence="6" id="KW-0862">Zinc</keyword>
<dbReference type="RefSeq" id="XP_028147533.1">
    <property type="nucleotide sequence ID" value="XM_028291732.1"/>
</dbReference>
<dbReference type="InterPro" id="IPR047187">
    <property type="entry name" value="SF1_C_Upf1"/>
</dbReference>
<dbReference type="GO" id="GO:0004386">
    <property type="term" value="F:helicase activity"/>
    <property type="evidence" value="ECO:0007669"/>
    <property type="project" value="InterPro"/>
</dbReference>
<evidence type="ECO:0000256" key="1">
    <source>
        <dbReference type="ARBA" id="ARBA00004496"/>
    </source>
</evidence>
<dbReference type="InterPro" id="IPR041677">
    <property type="entry name" value="DNA2/NAM7_AAA_11"/>
</dbReference>
<name>A0A6P7GQM5_DIAVI</name>
<proteinExistence type="predicted"/>
<dbReference type="Pfam" id="PF20173">
    <property type="entry name" value="ZnF_RZ-type"/>
    <property type="match status" value="1"/>
</dbReference>
<dbReference type="GO" id="GO:0002376">
    <property type="term" value="P:immune system process"/>
    <property type="evidence" value="ECO:0007669"/>
    <property type="project" value="UniProtKB-KW"/>
</dbReference>
<evidence type="ECO:0000256" key="2">
    <source>
        <dbReference type="ARBA" id="ARBA00022490"/>
    </source>
</evidence>
<evidence type="ECO:0000256" key="4">
    <source>
        <dbReference type="ARBA" id="ARBA00022737"/>
    </source>
</evidence>
<dbReference type="InterPro" id="IPR045055">
    <property type="entry name" value="DNA2/NAM7-like"/>
</dbReference>
<dbReference type="GO" id="GO:0031048">
    <property type="term" value="P:regulatory ncRNA-mediated heterochromatin formation"/>
    <property type="evidence" value="ECO:0007669"/>
    <property type="project" value="TreeGrafter"/>
</dbReference>
<dbReference type="Pfam" id="PF13086">
    <property type="entry name" value="AAA_11"/>
    <property type="match status" value="1"/>
</dbReference>
<evidence type="ECO:0000259" key="9">
    <source>
        <dbReference type="PROSITE" id="PS51981"/>
    </source>
</evidence>
<evidence type="ECO:0000313" key="10">
    <source>
        <dbReference type="RefSeq" id="XP_028147533.1"/>
    </source>
</evidence>
<dbReference type="InterPro" id="IPR046439">
    <property type="entry name" value="ZF_RZ_dom"/>
</dbReference>
<feature type="coiled-coil region" evidence="8">
    <location>
        <begin position="194"/>
        <end position="237"/>
    </location>
</feature>
<dbReference type="InterPro" id="IPR041679">
    <property type="entry name" value="DNA2/NAM7-like_C"/>
</dbReference>
<dbReference type="PANTHER" id="PTHR10887:SF341">
    <property type="entry name" value="NFX1-TYPE ZINC FINGER-CONTAINING PROTEIN 1"/>
    <property type="match status" value="1"/>
</dbReference>
<organism evidence="10">
    <name type="scientific">Diabrotica virgifera virgifera</name>
    <name type="common">western corn rootworm</name>
    <dbReference type="NCBI Taxonomy" id="50390"/>
    <lineage>
        <taxon>Eukaryota</taxon>
        <taxon>Metazoa</taxon>
        <taxon>Ecdysozoa</taxon>
        <taxon>Arthropoda</taxon>
        <taxon>Hexapoda</taxon>
        <taxon>Insecta</taxon>
        <taxon>Pterygota</taxon>
        <taxon>Neoptera</taxon>
        <taxon>Endopterygota</taxon>
        <taxon>Coleoptera</taxon>
        <taxon>Polyphaga</taxon>
        <taxon>Cucujiformia</taxon>
        <taxon>Chrysomeloidea</taxon>
        <taxon>Chrysomelidae</taxon>
        <taxon>Galerucinae</taxon>
        <taxon>Diabroticina</taxon>
        <taxon>Diabroticites</taxon>
        <taxon>Diabrotica</taxon>
    </lineage>
</organism>
<dbReference type="Pfam" id="PF13087">
    <property type="entry name" value="AAA_12"/>
    <property type="match status" value="1"/>
</dbReference>
<dbReference type="CDD" id="cd18808">
    <property type="entry name" value="SF1_C_Upf1"/>
    <property type="match status" value="1"/>
</dbReference>
<feature type="non-terminal residue" evidence="10">
    <location>
        <position position="1423"/>
    </location>
</feature>
<sequence length="1423" mass="164776">MLQNYDAWYKNSPILVICYTNHALDQFLEGLLSTTHKIIRVGGRSKNEKLDHYNLRNRKRDRDYRNRAVSERHSLVRALMRDIESINGYLNTIAKYDTVVDFNAFSGVVPEYETSCFANAEKEHIIDWLFGGHNRQFRRRPANNVQHNQNIINDVEDIPLQNEENENNDREADELVDDIFKNLEVEPLQEYFSIKSLSKQMRMISSEIQNLMAADGLDEYEKEMRQAEYDMKLYTLENLLEYLKFRLREARVQNLGPPDFINLQNPHWMSADDRWKLYFQWIYIYERYLLKQKALLTTKFRKEYAEYEELRDIEETNIMKEALVVGMTTTKAASINTSLKALKSPIVIVEEAAEVLESHIMTALTSHCQHLILIGDHQQLKPSTASYHIETRYKLNISLFQRMVDNQVECHTLNIQHRMRPEIANLIRPTIYPVLHDHESVLDRPSILGVEHSLFFIDHEHTEAVCNDNSKKNVHESKFLMQLAKHLVLNGYKAENIIILAAYLGQMFEMQRERRIHRHLLENVRIAVLDNYQGEESDIVLLSLVRSNKENKIGFLSIENRVCVALSRARNGFYIMGNMKQLRENSKIWPQVEETLKKQEAIGPYLTLRCQVHRDQIAQVKSEEDFLKFPEGGCTLKCEAQLKCGHFCTNLCHVLDRDHEKYQCRQPCTSILCEDMTHICQKKCYVTCGPCHYPVRRELKCGHEATMECQLDPDKYECKTLINTELPCGHSAEKPCHIEPDKFQCQVPCDIRVEPCGHACVRKCHINKDPDHLEYKCRKPCERELQGCTNTEEPHKCNKACFEKCLLCEMTVLKRRTKCSHLFKVACFLDPDTILCEKPCKKILPCGHNCKKKCEQPCGDCEVLVEKTVPDCNHVIKTECKNEADRKYCRNGVCPRILPCGHQCKKKCNEPCRTRCKEMVECNITSPCGHIIKKIQCYQKEGDDPKLLLAQCSEPCNIKLQCKHTCRGTCGGCFQGRFHQKCAEKCGVPLVCNHECTIPCRQACQPCKKPCTYRCRHSKCNKRCGEPCTKCREACLRKCKHQKCKRRCGDPCNVPPCYEPCPKKIRRCRHPCIGFCGDPCPSLCRMCNAKELTEYFFGTEDEEDARFVELVDCGHILESSGMEKWLESDDDQIKPKVCPKCKTVIKLTERYSEYVKGNLLDLQNVKTKFYGTDKENIKVNKNLKHDLELLIREFRPFGAEIFLTDLRKLSFRLQDSLNNRRQQISKLGLSAIKAKVDIFKLLLEPLKNNKVQLQNTPMSMIQSKFISNCLMEHIDSISKQQYDDMILEIDRFYKCLQFESIMYKPYLFKPEVKIMVETVTQLLDGPQRFTKSINDNAKTHLEALKKETASNIAVTDAERKDIVKAMGFTQGHWYKCPNGHIYCIADCGGAVVTSVCNECKEQIGGSSHRLLSTNRVATEMDGA</sequence>
<evidence type="ECO:0000256" key="3">
    <source>
        <dbReference type="ARBA" id="ARBA00022723"/>
    </source>
</evidence>
<dbReference type="GO" id="GO:0008270">
    <property type="term" value="F:zinc ion binding"/>
    <property type="evidence" value="ECO:0007669"/>
    <property type="project" value="UniProtKB-KW"/>
</dbReference>
<keyword evidence="5" id="KW-0863">Zinc-finger</keyword>
<gene>
    <name evidence="10" type="primary">LOC114340954</name>
</gene>
<evidence type="ECO:0000256" key="6">
    <source>
        <dbReference type="ARBA" id="ARBA00022833"/>
    </source>
</evidence>
<feature type="domain" description="RZ-type" evidence="9">
    <location>
        <begin position="1354"/>
        <end position="1423"/>
    </location>
</feature>
<keyword evidence="2" id="KW-0963">Cytoplasm</keyword>
<reference evidence="10" key="1">
    <citation type="submission" date="2025-08" db="UniProtKB">
        <authorList>
            <consortium name="RefSeq"/>
        </authorList>
    </citation>
    <scope>IDENTIFICATION</scope>
</reference>
<keyword evidence="8" id="KW-0175">Coiled coil</keyword>
<dbReference type="SMART" id="SM00438">
    <property type="entry name" value="ZnF_NFX"/>
    <property type="match status" value="6"/>
</dbReference>
<dbReference type="SUPFAM" id="SSF52540">
    <property type="entry name" value="P-loop containing nucleoside triphosphate hydrolases"/>
    <property type="match status" value="1"/>
</dbReference>